<evidence type="ECO:0000313" key="9">
    <source>
        <dbReference type="Proteomes" id="UP001189429"/>
    </source>
</evidence>
<comment type="subcellular location">
    <subcellularLocation>
        <location evidence="1">Membrane</location>
        <topology evidence="1">Multi-pass membrane protein</topology>
    </subcellularLocation>
</comment>
<comment type="caution">
    <text evidence="8">The sequence shown here is derived from an EMBL/GenBank/DDBJ whole genome shotgun (WGS) entry which is preliminary data.</text>
</comment>
<organism evidence="8 9">
    <name type="scientific">Prorocentrum cordatum</name>
    <dbReference type="NCBI Taxonomy" id="2364126"/>
    <lineage>
        <taxon>Eukaryota</taxon>
        <taxon>Sar</taxon>
        <taxon>Alveolata</taxon>
        <taxon>Dinophyceae</taxon>
        <taxon>Prorocentrales</taxon>
        <taxon>Prorocentraceae</taxon>
        <taxon>Prorocentrum</taxon>
    </lineage>
</organism>
<evidence type="ECO:0000256" key="3">
    <source>
        <dbReference type="ARBA" id="ARBA00022989"/>
    </source>
</evidence>
<feature type="chain" id="PRO_5045634027" description="Ion transport domain-containing protein" evidence="6">
    <location>
        <begin position="20"/>
        <end position="159"/>
    </location>
</feature>
<feature type="non-terminal residue" evidence="8">
    <location>
        <position position="1"/>
    </location>
</feature>
<feature type="non-terminal residue" evidence="8">
    <location>
        <position position="159"/>
    </location>
</feature>
<accession>A0ABN9W7U2</accession>
<feature type="transmembrane region" description="Helical" evidence="5">
    <location>
        <begin position="62"/>
        <end position="87"/>
    </location>
</feature>
<dbReference type="InterPro" id="IPR005821">
    <property type="entry name" value="Ion_trans_dom"/>
</dbReference>
<evidence type="ECO:0000256" key="1">
    <source>
        <dbReference type="ARBA" id="ARBA00004141"/>
    </source>
</evidence>
<dbReference type="SUPFAM" id="SSF81324">
    <property type="entry name" value="Voltage-gated potassium channels"/>
    <property type="match status" value="1"/>
</dbReference>
<dbReference type="EMBL" id="CAUYUJ010018281">
    <property type="protein sequence ID" value="CAK0882252.1"/>
    <property type="molecule type" value="Genomic_DNA"/>
</dbReference>
<evidence type="ECO:0000256" key="2">
    <source>
        <dbReference type="ARBA" id="ARBA00022692"/>
    </source>
</evidence>
<keyword evidence="2 5" id="KW-0812">Transmembrane</keyword>
<dbReference type="Gene3D" id="1.10.287.70">
    <property type="match status" value="1"/>
</dbReference>
<feature type="domain" description="Ion transport" evidence="7">
    <location>
        <begin position="1"/>
        <end position="95"/>
    </location>
</feature>
<feature type="signal peptide" evidence="6">
    <location>
        <begin position="1"/>
        <end position="19"/>
    </location>
</feature>
<dbReference type="Pfam" id="PF00520">
    <property type="entry name" value="Ion_trans"/>
    <property type="match status" value="1"/>
</dbReference>
<dbReference type="InterPro" id="IPR044581">
    <property type="entry name" value="TPC1_plant"/>
</dbReference>
<gene>
    <name evidence="8" type="ORF">PCOR1329_LOCUS64823</name>
</gene>
<keyword evidence="3 5" id="KW-1133">Transmembrane helix</keyword>
<evidence type="ECO:0000313" key="8">
    <source>
        <dbReference type="EMBL" id="CAK0882252.1"/>
    </source>
</evidence>
<keyword evidence="4 5" id="KW-0472">Membrane</keyword>
<evidence type="ECO:0000256" key="5">
    <source>
        <dbReference type="SAM" id="Phobius"/>
    </source>
</evidence>
<dbReference type="Proteomes" id="UP001189429">
    <property type="component" value="Unassembled WGS sequence"/>
</dbReference>
<reference evidence="8" key="1">
    <citation type="submission" date="2023-10" db="EMBL/GenBank/DDBJ databases">
        <authorList>
            <person name="Chen Y."/>
            <person name="Shah S."/>
            <person name="Dougan E. K."/>
            <person name="Thang M."/>
            <person name="Chan C."/>
        </authorList>
    </citation>
    <scope>NUCLEOTIDE SEQUENCE [LARGE SCALE GENOMIC DNA]</scope>
</reference>
<dbReference type="PANTHER" id="PTHR46988">
    <property type="entry name" value="TWO PORE CALCIUM CHANNEL PROTEIN 1"/>
    <property type="match status" value="1"/>
</dbReference>
<keyword evidence="6" id="KW-0732">Signal</keyword>
<evidence type="ECO:0000259" key="7">
    <source>
        <dbReference type="Pfam" id="PF00520"/>
    </source>
</evidence>
<evidence type="ECO:0000256" key="6">
    <source>
        <dbReference type="SAM" id="SignalP"/>
    </source>
</evidence>
<sequence>VLLLLVVFMLLSAWFGAVLFVIDGPEGEQFPDFGKSLWHLMALLATNNCPDVFIPGYTASRAYGIFFVVYLVVGLFLLLQMVIAVVYNSYIRQREADLKLQAERREQLLGRAFGILDRGARGWLGSGDLDALLTALGEASGLSLRDEARRAMVFEVLDE</sequence>
<name>A0ABN9W7U2_9DINO</name>
<protein>
    <recommendedName>
        <fullName evidence="7">Ion transport domain-containing protein</fullName>
    </recommendedName>
</protein>
<keyword evidence="9" id="KW-1185">Reference proteome</keyword>
<proteinExistence type="predicted"/>
<dbReference type="PANTHER" id="PTHR46988:SF4">
    <property type="entry name" value="ION TRANSPORT DOMAIN-CONTAINING PROTEIN"/>
    <property type="match status" value="1"/>
</dbReference>
<evidence type="ECO:0000256" key="4">
    <source>
        <dbReference type="ARBA" id="ARBA00023136"/>
    </source>
</evidence>